<dbReference type="InterPro" id="IPR022257">
    <property type="entry name" value="PHM7_ext"/>
</dbReference>
<dbReference type="Pfam" id="PF02714">
    <property type="entry name" value="RSN1_7TM"/>
    <property type="match status" value="1"/>
</dbReference>
<comment type="subcellular location">
    <subcellularLocation>
        <location evidence="1">Membrane</location>
        <topology evidence="1">Multi-pass membrane protein</topology>
    </subcellularLocation>
</comment>
<dbReference type="InterPro" id="IPR003864">
    <property type="entry name" value="CSC1/OSCA1-like_7TM"/>
</dbReference>
<dbReference type="InterPro" id="IPR045122">
    <property type="entry name" value="Csc1-like"/>
</dbReference>
<feature type="domain" description="CSC1/OSCA1-like 7TM region" evidence="9">
    <location>
        <begin position="402"/>
        <end position="663"/>
    </location>
</feature>
<evidence type="ECO:0000313" key="14">
    <source>
        <dbReference type="Proteomes" id="UP001392437"/>
    </source>
</evidence>
<dbReference type="GO" id="GO:0005227">
    <property type="term" value="F:calcium-activated cation channel activity"/>
    <property type="evidence" value="ECO:0007669"/>
    <property type="project" value="InterPro"/>
</dbReference>
<organism evidence="13 14">
    <name type="scientific">Apiospora kogelbergensis</name>
    <dbReference type="NCBI Taxonomy" id="1337665"/>
    <lineage>
        <taxon>Eukaryota</taxon>
        <taxon>Fungi</taxon>
        <taxon>Dikarya</taxon>
        <taxon>Ascomycota</taxon>
        <taxon>Pezizomycotina</taxon>
        <taxon>Sordariomycetes</taxon>
        <taxon>Xylariomycetidae</taxon>
        <taxon>Amphisphaeriales</taxon>
        <taxon>Apiosporaceae</taxon>
        <taxon>Apiospora</taxon>
    </lineage>
</organism>
<keyword evidence="3" id="KW-0813">Transport</keyword>
<evidence type="ECO:0000256" key="2">
    <source>
        <dbReference type="ARBA" id="ARBA00007779"/>
    </source>
</evidence>
<dbReference type="Proteomes" id="UP001392437">
    <property type="component" value="Unassembled WGS sequence"/>
</dbReference>
<dbReference type="PANTHER" id="PTHR13018:SF26">
    <property type="entry name" value="DOMAIN PROTEIN, PUTATIVE (AFU_ORTHOLOGUE AFUA_5G10920)-RELATED"/>
    <property type="match status" value="1"/>
</dbReference>
<feature type="transmembrane region" description="Helical" evidence="8">
    <location>
        <begin position="641"/>
        <end position="663"/>
    </location>
</feature>
<gene>
    <name evidence="13" type="ORF">PG999_000214</name>
</gene>
<feature type="transmembrane region" description="Helical" evidence="8">
    <location>
        <begin position="491"/>
        <end position="514"/>
    </location>
</feature>
<feature type="transmembrane region" description="Helical" evidence="8">
    <location>
        <begin position="669"/>
        <end position="688"/>
    </location>
</feature>
<dbReference type="Pfam" id="PF14703">
    <property type="entry name" value="PHM7_cyt"/>
    <property type="match status" value="1"/>
</dbReference>
<feature type="transmembrane region" description="Helical" evidence="8">
    <location>
        <begin position="111"/>
        <end position="134"/>
    </location>
</feature>
<feature type="transmembrane region" description="Helical" evidence="8">
    <location>
        <begin position="162"/>
        <end position="181"/>
    </location>
</feature>
<dbReference type="PANTHER" id="PTHR13018">
    <property type="entry name" value="PROBABLE MEMBRANE PROTEIN DUF221-RELATED"/>
    <property type="match status" value="1"/>
</dbReference>
<feature type="transmembrane region" description="Helical" evidence="8">
    <location>
        <begin position="445"/>
        <end position="465"/>
    </location>
</feature>
<evidence type="ECO:0000256" key="4">
    <source>
        <dbReference type="ARBA" id="ARBA00022692"/>
    </source>
</evidence>
<accession>A0AAW0RB03</accession>
<feature type="transmembrane region" description="Helical" evidence="8">
    <location>
        <begin position="31"/>
        <end position="55"/>
    </location>
</feature>
<feature type="domain" description="10TM putative phosphate transporter extracellular tail" evidence="10">
    <location>
        <begin position="752"/>
        <end position="856"/>
    </location>
</feature>
<evidence type="ECO:0000259" key="10">
    <source>
        <dbReference type="Pfam" id="PF12621"/>
    </source>
</evidence>
<evidence type="ECO:0000256" key="8">
    <source>
        <dbReference type="SAM" id="Phobius"/>
    </source>
</evidence>
<proteinExistence type="inferred from homology"/>
<keyword evidence="14" id="KW-1185">Reference proteome</keyword>
<evidence type="ECO:0000256" key="3">
    <source>
        <dbReference type="ARBA" id="ARBA00022448"/>
    </source>
</evidence>
<protein>
    <recommendedName>
        <fullName evidence="15">DUF221-domain-containing protein</fullName>
    </recommendedName>
</protein>
<comment type="similarity">
    <text evidence="2">Belongs to the CSC1 (TC 1.A.17) family.</text>
</comment>
<evidence type="ECO:0008006" key="15">
    <source>
        <dbReference type="Google" id="ProtNLM"/>
    </source>
</evidence>
<evidence type="ECO:0000259" key="11">
    <source>
        <dbReference type="Pfam" id="PF13967"/>
    </source>
</evidence>
<keyword evidence="6 8" id="KW-0472">Membrane</keyword>
<dbReference type="GO" id="GO:0005886">
    <property type="term" value="C:plasma membrane"/>
    <property type="evidence" value="ECO:0007669"/>
    <property type="project" value="TreeGrafter"/>
</dbReference>
<keyword evidence="4 8" id="KW-0812">Transmembrane</keyword>
<evidence type="ECO:0000259" key="12">
    <source>
        <dbReference type="Pfam" id="PF14703"/>
    </source>
</evidence>
<feature type="domain" description="CSC1/OSCA1-like N-terminal transmembrane" evidence="11">
    <location>
        <begin position="33"/>
        <end position="183"/>
    </location>
</feature>
<evidence type="ECO:0000256" key="5">
    <source>
        <dbReference type="ARBA" id="ARBA00022989"/>
    </source>
</evidence>
<evidence type="ECO:0000313" key="13">
    <source>
        <dbReference type="EMBL" id="KAK8132041.1"/>
    </source>
</evidence>
<dbReference type="Pfam" id="PF13967">
    <property type="entry name" value="RSN1_TM"/>
    <property type="match status" value="1"/>
</dbReference>
<feature type="domain" description="CSC1/OSCA1-like cytosolic" evidence="12">
    <location>
        <begin position="206"/>
        <end position="386"/>
    </location>
</feature>
<name>A0AAW0RB03_9PEZI</name>
<keyword evidence="5 8" id="KW-1133">Transmembrane helix</keyword>
<evidence type="ECO:0000256" key="7">
    <source>
        <dbReference type="SAM" id="MobiDB-lite"/>
    </source>
</evidence>
<feature type="transmembrane region" description="Helical" evidence="8">
    <location>
        <begin position="400"/>
        <end position="425"/>
    </location>
</feature>
<dbReference type="InterPro" id="IPR032880">
    <property type="entry name" value="CSC1/OSCA1-like_N"/>
</dbReference>
<sequence length="1028" mass="114121">MDIHSAFSPREAFVESSFSIVEKKPKGSASLAAVVSAFVPTWATGLLFVAIFVAIRHRYRNIYMPRTFMGTIPEKSRTPAPSGSAWFDWVRTMRDVPDKSVLYRQSLDSYLFLRFLRTVIFICLVGCALTWPVLMPVNATGGGTSTQLDSIGIGNVRDGRRLYAHALVAWVFFGFVMFTVARERLWLVGLRQAWTLSKPNAHRLSSRTVLYLSAPRDALEDANMHRFFGDAAVRIWPATKNEELEALVAARNSKIEQLESAEMALIRKADEKGRSAAKRSGADTVNYNDLSDDVKASVRPNRHLKSGKKVDSIRWLREQVKETESDIDEARNANEIGHPQGAAAVFVEFKTQADAQGASQQVASANLLALTPRHTDIPPGDIIWKNLTIPPARRASQEGLALAIVIATIIFWSIPSAFVGLVSNIGYLADNVKWLGFLKRLPQPVIGLLSGLLPPLATSALSKFVPNLFRYIFKSFGAPTTTANELKVQRWFYVFQVTQVFLVTAVFSGAATVASQLVDRLKDPTSVPTLLARELPKSSNFYLTYFIIQGTTSAADNLLNYSDLLTYLAYDRLFDKTPRQKFNRFTSMKGIAWGKVFPKFANFAIIVMGFAAIGLSLYYFSYRYNLLFVIQPKVDTKGQAYTLALQQLLTGVYIAELALIGIFGLRKATGPSVLLAVLFIGTIVYNALMNKYLAPLEQYLPAELVSDPNGNHETTPLLSSAEEGQAPPAVAPPAPRRARPRAPQVVDPIARFFEPRISTSYRALKKWLAEGDPSYDDDDGGAAAAIAMDYSEEDLRRAYLNPALTSPTPVLWLAKDRIGATANEIRESEGKGLGATDQGAWLDDRGRVRWSVDDVREVPIWKEKVRAHNDFEGFRSSIFQRQRPPSTVYPILELHDIQAVFLASRDFFHGEHAEGTWHSLVYWPRFRWAQGSCTKSPAAPPPKNIPHPIASGVRVRATSCTNVNPLGSRLRKYTLGFRLYVERRARAATRPCRSGSSGRAAEATLGAECRRVCELAKASRKDALQLGE</sequence>
<evidence type="ECO:0000256" key="1">
    <source>
        <dbReference type="ARBA" id="ARBA00004141"/>
    </source>
</evidence>
<feature type="region of interest" description="Disordered" evidence="7">
    <location>
        <begin position="711"/>
        <end position="741"/>
    </location>
</feature>
<dbReference type="EMBL" id="JAQQWP010000001">
    <property type="protein sequence ID" value="KAK8132041.1"/>
    <property type="molecule type" value="Genomic_DNA"/>
</dbReference>
<evidence type="ECO:0000256" key="6">
    <source>
        <dbReference type="ARBA" id="ARBA00023136"/>
    </source>
</evidence>
<dbReference type="InterPro" id="IPR027815">
    <property type="entry name" value="CSC1/OSCA1-like_cyt"/>
</dbReference>
<feature type="transmembrane region" description="Helical" evidence="8">
    <location>
        <begin position="600"/>
        <end position="620"/>
    </location>
</feature>
<dbReference type="AlphaFoldDB" id="A0AAW0RB03"/>
<dbReference type="Pfam" id="PF12621">
    <property type="entry name" value="PHM7_ext"/>
    <property type="match status" value="1"/>
</dbReference>
<reference evidence="13 14" key="1">
    <citation type="submission" date="2023-01" db="EMBL/GenBank/DDBJ databases">
        <title>Analysis of 21 Apiospora genomes using comparative genomics revels a genus with tremendous synthesis potential of carbohydrate active enzymes and secondary metabolites.</title>
        <authorList>
            <person name="Sorensen T."/>
        </authorList>
    </citation>
    <scope>NUCLEOTIDE SEQUENCE [LARGE SCALE GENOMIC DNA]</scope>
    <source>
        <strain evidence="13 14">CBS 117206</strain>
    </source>
</reference>
<evidence type="ECO:0000259" key="9">
    <source>
        <dbReference type="Pfam" id="PF02714"/>
    </source>
</evidence>
<comment type="caution">
    <text evidence="13">The sequence shown here is derived from an EMBL/GenBank/DDBJ whole genome shotgun (WGS) entry which is preliminary data.</text>
</comment>